<dbReference type="PANTHER" id="PTHR30419">
    <property type="entry name" value="HTH-TYPE TRANSCRIPTIONAL REGULATOR YBHD"/>
    <property type="match status" value="1"/>
</dbReference>
<dbReference type="Proteomes" id="UP000245252">
    <property type="component" value="Unassembled WGS sequence"/>
</dbReference>
<dbReference type="Gene3D" id="3.40.190.290">
    <property type="match status" value="1"/>
</dbReference>
<name>A0A2U2DST3_9HYPH</name>
<accession>A0A2U2DST3</accession>
<dbReference type="AlphaFoldDB" id="A0A2U2DST3"/>
<dbReference type="CDD" id="cd05466">
    <property type="entry name" value="PBP2_LTTR_substrate"/>
    <property type="match status" value="1"/>
</dbReference>
<dbReference type="GO" id="GO:0005829">
    <property type="term" value="C:cytosol"/>
    <property type="evidence" value="ECO:0007669"/>
    <property type="project" value="TreeGrafter"/>
</dbReference>
<dbReference type="PANTHER" id="PTHR30419:SF8">
    <property type="entry name" value="NITROGEN ASSIMILATION TRANSCRIPTIONAL ACTIVATOR-RELATED"/>
    <property type="match status" value="1"/>
</dbReference>
<evidence type="ECO:0000313" key="2">
    <source>
        <dbReference type="EMBL" id="PWE56342.1"/>
    </source>
</evidence>
<comment type="caution">
    <text evidence="2">The sequence shown here is derived from an EMBL/GenBank/DDBJ whole genome shotgun (WGS) entry which is preliminary data.</text>
</comment>
<evidence type="ECO:0000259" key="1">
    <source>
        <dbReference type="Pfam" id="PF03466"/>
    </source>
</evidence>
<reference evidence="2 3" key="1">
    <citation type="submission" date="2018-05" db="EMBL/GenBank/DDBJ databases">
        <title>The draft genome of strain NS-104.</title>
        <authorList>
            <person name="Hang P."/>
            <person name="Jiang J."/>
        </authorList>
    </citation>
    <scope>NUCLEOTIDE SEQUENCE [LARGE SCALE GENOMIC DNA]</scope>
    <source>
        <strain evidence="2 3">NS-104</strain>
    </source>
</reference>
<keyword evidence="3" id="KW-1185">Reference proteome</keyword>
<proteinExistence type="predicted"/>
<feature type="domain" description="LysR substrate-binding" evidence="1">
    <location>
        <begin position="69"/>
        <end position="263"/>
    </location>
</feature>
<dbReference type="EMBL" id="QFBC01000004">
    <property type="protein sequence ID" value="PWE56342.1"/>
    <property type="molecule type" value="Genomic_DNA"/>
</dbReference>
<dbReference type="InterPro" id="IPR050950">
    <property type="entry name" value="HTH-type_LysR_regulators"/>
</dbReference>
<dbReference type="GO" id="GO:0006355">
    <property type="term" value="P:regulation of DNA-templated transcription"/>
    <property type="evidence" value="ECO:0007669"/>
    <property type="project" value="TreeGrafter"/>
</dbReference>
<dbReference type="InterPro" id="IPR005119">
    <property type="entry name" value="LysR_subst-bd"/>
</dbReference>
<organism evidence="2 3">
    <name type="scientific">Metarhizobium album</name>
    <dbReference type="NCBI Taxonomy" id="2182425"/>
    <lineage>
        <taxon>Bacteria</taxon>
        <taxon>Pseudomonadati</taxon>
        <taxon>Pseudomonadota</taxon>
        <taxon>Alphaproteobacteria</taxon>
        <taxon>Hyphomicrobiales</taxon>
        <taxon>Rhizobiaceae</taxon>
        <taxon>Metarhizobium</taxon>
    </lineage>
</organism>
<sequence length="268" mass="29381">MAHVEAVLGYAVLERGRSGAAPTRTGERAVDIIRRIERLWHDLTNAADERFRRTETVVRIGSVIPLGPDSQIADFLADLAAGWRLAHPRQPVFISSMIAEELLNSLRRGLFDVVLLDVETLPDDLDGRLLSASPLALVGRASEMDGVRLDDPAALTALLLRHPVAIPSLRSGLRQKIDPVLDELLGHGRGRRLEIVEVDSIPVILKLVGRHGFLSILPSVSLAAMGGELRQVSLHPSHSLPLWIAWPKARTGQGLQRQVLELLSLMRA</sequence>
<evidence type="ECO:0000313" key="3">
    <source>
        <dbReference type="Proteomes" id="UP000245252"/>
    </source>
</evidence>
<dbReference type="Pfam" id="PF03466">
    <property type="entry name" value="LysR_substrate"/>
    <property type="match status" value="1"/>
</dbReference>
<gene>
    <name evidence="2" type="ORF">DEM27_11495</name>
</gene>
<dbReference type="SUPFAM" id="SSF53850">
    <property type="entry name" value="Periplasmic binding protein-like II"/>
    <property type="match status" value="1"/>
</dbReference>
<protein>
    <recommendedName>
        <fullName evidence="1">LysR substrate-binding domain-containing protein</fullName>
    </recommendedName>
</protein>